<keyword evidence="2" id="KW-0677">Repeat</keyword>
<dbReference type="PROSITE" id="PS00028">
    <property type="entry name" value="ZINC_FINGER_C2H2_1"/>
    <property type="match status" value="3"/>
</dbReference>
<dbReference type="WBParaSite" id="ASIM_0001589601-mRNA-1">
    <property type="protein sequence ID" value="ASIM_0001589601-mRNA-1"/>
    <property type="gene ID" value="ASIM_0001589601"/>
</dbReference>
<dbReference type="InterPro" id="IPR056436">
    <property type="entry name" value="Znf-C2H2_ZIC1-5/GLI1-3-like"/>
</dbReference>
<evidence type="ECO:0000256" key="5">
    <source>
        <dbReference type="PROSITE-ProRule" id="PRU00042"/>
    </source>
</evidence>
<dbReference type="InterPro" id="IPR013087">
    <property type="entry name" value="Znf_C2H2_type"/>
</dbReference>
<proteinExistence type="predicted"/>
<dbReference type="GO" id="GO:0008270">
    <property type="term" value="F:zinc ion binding"/>
    <property type="evidence" value="ECO:0007669"/>
    <property type="project" value="UniProtKB-KW"/>
</dbReference>
<dbReference type="InterPro" id="IPR050329">
    <property type="entry name" value="GLI_C2H2-zinc-finger"/>
</dbReference>
<feature type="domain" description="C2H2-type" evidence="6">
    <location>
        <begin position="47"/>
        <end position="74"/>
    </location>
</feature>
<dbReference type="GO" id="GO:0045944">
    <property type="term" value="P:positive regulation of transcription by RNA polymerase II"/>
    <property type="evidence" value="ECO:0007669"/>
    <property type="project" value="UniProtKB-ARBA"/>
</dbReference>
<evidence type="ECO:0000256" key="4">
    <source>
        <dbReference type="ARBA" id="ARBA00022833"/>
    </source>
</evidence>
<dbReference type="InterPro" id="IPR036236">
    <property type="entry name" value="Znf_C2H2_sf"/>
</dbReference>
<organism evidence="9">
    <name type="scientific">Anisakis simplex</name>
    <name type="common">Herring worm</name>
    <dbReference type="NCBI Taxonomy" id="6269"/>
    <lineage>
        <taxon>Eukaryota</taxon>
        <taxon>Metazoa</taxon>
        <taxon>Ecdysozoa</taxon>
        <taxon>Nematoda</taxon>
        <taxon>Chromadorea</taxon>
        <taxon>Rhabditida</taxon>
        <taxon>Spirurina</taxon>
        <taxon>Ascaridomorpha</taxon>
        <taxon>Ascaridoidea</taxon>
        <taxon>Anisakidae</taxon>
        <taxon>Anisakis</taxon>
        <taxon>Anisakis simplex complex</taxon>
    </lineage>
</organism>
<keyword evidence="3 5" id="KW-0863">Zinc-finger</keyword>
<keyword evidence="1" id="KW-0479">Metal-binding</keyword>
<evidence type="ECO:0000313" key="9">
    <source>
        <dbReference type="WBParaSite" id="ASIM_0001589601-mRNA-1"/>
    </source>
</evidence>
<keyword evidence="4" id="KW-0862">Zinc</keyword>
<dbReference type="Pfam" id="PF23561">
    <property type="entry name" value="zf-C2H2_15"/>
    <property type="match status" value="1"/>
</dbReference>
<name>A0A0M3K4K5_ANISI</name>
<evidence type="ECO:0000313" key="8">
    <source>
        <dbReference type="Proteomes" id="UP000267096"/>
    </source>
</evidence>
<dbReference type="Proteomes" id="UP000267096">
    <property type="component" value="Unassembled WGS sequence"/>
</dbReference>
<dbReference type="PROSITE" id="PS50157">
    <property type="entry name" value="ZINC_FINGER_C2H2_2"/>
    <property type="match status" value="2"/>
</dbReference>
<evidence type="ECO:0000259" key="6">
    <source>
        <dbReference type="PROSITE" id="PS50157"/>
    </source>
</evidence>
<dbReference type="EMBL" id="UYRR01032240">
    <property type="protein sequence ID" value="VDK54751.1"/>
    <property type="molecule type" value="Genomic_DNA"/>
</dbReference>
<dbReference type="SUPFAM" id="SSF57667">
    <property type="entry name" value="beta-beta-alpha zinc fingers"/>
    <property type="match status" value="2"/>
</dbReference>
<dbReference type="Gene3D" id="3.30.160.60">
    <property type="entry name" value="Classic Zinc Finger"/>
    <property type="match status" value="3"/>
</dbReference>
<dbReference type="SMART" id="SM00355">
    <property type="entry name" value="ZnF_C2H2"/>
    <property type="match status" value="5"/>
</dbReference>
<evidence type="ECO:0000313" key="7">
    <source>
        <dbReference type="EMBL" id="VDK54751.1"/>
    </source>
</evidence>
<accession>A0A0M3K4K5</accession>
<evidence type="ECO:0000256" key="3">
    <source>
        <dbReference type="ARBA" id="ARBA00022771"/>
    </source>
</evidence>
<gene>
    <name evidence="7" type="ORF">ASIM_LOCUS15303</name>
</gene>
<evidence type="ECO:0000256" key="1">
    <source>
        <dbReference type="ARBA" id="ARBA00022723"/>
    </source>
</evidence>
<protein>
    <submittedName>
        <fullName evidence="9">Zinc finger protein</fullName>
    </submittedName>
</protein>
<dbReference type="GO" id="GO:0000978">
    <property type="term" value="F:RNA polymerase II cis-regulatory region sequence-specific DNA binding"/>
    <property type="evidence" value="ECO:0007669"/>
    <property type="project" value="TreeGrafter"/>
</dbReference>
<feature type="domain" description="C2H2-type" evidence="6">
    <location>
        <begin position="75"/>
        <end position="103"/>
    </location>
</feature>
<dbReference type="AlphaFoldDB" id="A0A0M3K4K5"/>
<evidence type="ECO:0000256" key="2">
    <source>
        <dbReference type="ARBA" id="ARBA00022737"/>
    </source>
</evidence>
<sequence length="158" mass="18659">MKVDGTTEDLRTCEWEDCEWSGSAIDALSDHISEKHLIKGDNKCYWRNCSRQCLPFRYRYQLQRHLRMHTNQQPFSCTMCAASFASNERLTLHNRVCHQKLRFVKCKFCLKTFGTCSDRRNHELRAHHKRRVQCHLCAAVLSSASALRKHSLRFHPNH</sequence>
<dbReference type="PANTHER" id="PTHR19818">
    <property type="entry name" value="ZINC FINGER PROTEIN ZIC AND GLI"/>
    <property type="match status" value="1"/>
</dbReference>
<reference evidence="9" key="1">
    <citation type="submission" date="2017-02" db="UniProtKB">
        <authorList>
            <consortium name="WormBaseParasite"/>
        </authorList>
    </citation>
    <scope>IDENTIFICATION</scope>
</reference>
<dbReference type="OrthoDB" id="6077919at2759"/>
<dbReference type="PANTHER" id="PTHR19818:SF139">
    <property type="entry name" value="PAIR-RULE PROTEIN ODD-PAIRED"/>
    <property type="match status" value="1"/>
</dbReference>
<dbReference type="GO" id="GO:0005634">
    <property type="term" value="C:nucleus"/>
    <property type="evidence" value="ECO:0007669"/>
    <property type="project" value="UniProtKB-ARBA"/>
</dbReference>
<dbReference type="GO" id="GO:0000981">
    <property type="term" value="F:DNA-binding transcription factor activity, RNA polymerase II-specific"/>
    <property type="evidence" value="ECO:0007669"/>
    <property type="project" value="TreeGrafter"/>
</dbReference>
<reference evidence="7 8" key="2">
    <citation type="submission" date="2018-11" db="EMBL/GenBank/DDBJ databases">
        <authorList>
            <consortium name="Pathogen Informatics"/>
        </authorList>
    </citation>
    <scope>NUCLEOTIDE SEQUENCE [LARGE SCALE GENOMIC DNA]</scope>
</reference>
<dbReference type="Gene3D" id="6.10.140.370">
    <property type="match status" value="1"/>
</dbReference>
<keyword evidence="8" id="KW-1185">Reference proteome</keyword>